<dbReference type="EC" id="2.7.13.3" evidence="2"/>
<sequence>MKLHLRLCLALLLFFHSASAQKIQRAFRHITTNQGLSQNNVTDILMDRRGFMWFSTQDGLNRYDGYKFTVYRHDPEDAGSIAQSYVTTLFEDRQGRLWVGTQDGGISLYNFETDRFTNYQHDPRKSKSISSNKITSIVQNAAGDFWIGTSGGGLNFFDNKKRTFKSYRNDPGNAASLNDDFIKDVMIDHKGEIWVATRSTGINRFNPSTNTFTRFIHDPANPASLSKNEINSIYEDRQKNLWVATEGGGVNLMNRANGTFRSFRNKPSNPASISHDDILSFAEDKSGRLWIGTRNGGINILEKDGRFIRYEFNKLDPNGLNNGSIYSIFCDPVGTMWVGTFAGGLNIMDYEPLKFNRFRSSTVASKGLTNDNVLSVMQDYTGKIWLGTDGGGINVMDPKTGSFEYYAHQPGQPFSVASNFITALYEDADRKIWVGNYKGGLSIFDRPGNRFLNLNRDPEIARIIPVNIHSLVDDRKGYIWIASSQGLLRYDKNTHSYISYLNDPGNPRSISSSSVLALYIDRSGKLWIGTEGGGLNLFDEKANAFIRFTHDPANSRSISNNLVNCIFEDSKGNLWLGTNGGINLFDKRNQTFTCYRQKDGLPNDLIWGILEDSHGLLWISTNNGLSRFDPASKSFRNFDISDGLQGTSFNRMAAYEDQNGRMYFGGQNGLNIFHPDSIRYNTFIPPVFITDFQIFNESVRVGGESPLQKHITQTREITVSYDDLMLSFEFSALNYTLTRKNKYAYKLEGFDKDWIYSGTNRKATYTNLDPGKYRFRVKAANNDGIWNETGTSVLLRIVPPFWQTWWFRALMVLLVAAAVYLLYRGRVRVIQNQKQVLQRKVFQRTKEVVRQKQALEKQAADLRVLNESLHQKHILEHQAREEAEKANQAKSVFLATMSHEIRTPMNGILGMALLLSQTEMSEEQAEYTETIIGCGDGLLTVINDVLDFSKIESGNMELESKNFNLLECIEEVLDIFARKAADLGLDLVYQIDPDVPPQIIGDNLRLRQILINLVSNAIKFTHEGEILVQVSQRKLNSGNDIELTFQVQDTGIGIAADKLDLLFRAFSQVDSSHSRKYGGTGLGLVISQRLVQLMGGSIYAESEPGKGTSFYFTIKTEAGTALPQANTATIGAEIDGKQVLIVDDNKTNLRIIESQLKYWKLSPILASSGAEALNILKADHKIELVITDQNMPEMTGVQLATIIKEQFGEIPVVLLTSVGDETRKNYPGIFCSILTKPVKNQKLGEVVKKELSRQQVMPDRKVAAEKNLLSAAFAEQFPLEILIAEDNVINEKLFVKVLSKMGYAPRVARNGKEALAEASKSEYDVVFMDVQMPEMDGLEATGRIRQLSGRQPLIIAMTANAMQEDREICIGAGMDDYLAKPLRYEEIKTALERVYHLRNTISTENETR</sequence>
<feature type="modified residue" description="4-aspartylphosphate" evidence="4">
    <location>
        <position position="1188"/>
    </location>
</feature>
<dbReference type="SUPFAM" id="SSF63829">
    <property type="entry name" value="Calcium-dependent phosphotriesterase"/>
    <property type="match status" value="3"/>
</dbReference>
<dbReference type="SUPFAM" id="SSF52172">
    <property type="entry name" value="CheY-like"/>
    <property type="match status" value="2"/>
</dbReference>
<reference evidence="8 9" key="1">
    <citation type="submission" date="2021-04" db="EMBL/GenBank/DDBJ databases">
        <authorList>
            <person name="Rodrigo-Torres L."/>
            <person name="Arahal R. D."/>
            <person name="Lucena T."/>
        </authorList>
    </citation>
    <scope>NUCLEOTIDE SEQUENCE [LARGE SCALE GENOMIC DNA]</scope>
    <source>
        <strain evidence="8 9">CECT 9623</strain>
    </source>
</reference>
<feature type="domain" description="Response regulatory" evidence="7">
    <location>
        <begin position="1138"/>
        <end position="1251"/>
    </location>
</feature>
<feature type="modified residue" description="4-aspartylphosphate" evidence="4">
    <location>
        <position position="1329"/>
    </location>
</feature>
<evidence type="ECO:0000259" key="6">
    <source>
        <dbReference type="PROSITE" id="PS50109"/>
    </source>
</evidence>
<keyword evidence="3 4" id="KW-0597">Phosphoprotein</keyword>
<organism evidence="8 9">
    <name type="scientific">Dyadobacter linearis</name>
    <dbReference type="NCBI Taxonomy" id="2823330"/>
    <lineage>
        <taxon>Bacteria</taxon>
        <taxon>Pseudomonadati</taxon>
        <taxon>Bacteroidota</taxon>
        <taxon>Cytophagia</taxon>
        <taxon>Cytophagales</taxon>
        <taxon>Spirosomataceae</taxon>
        <taxon>Dyadobacter</taxon>
    </lineage>
</organism>
<dbReference type="GO" id="GO:0004673">
    <property type="term" value="F:protein histidine kinase activity"/>
    <property type="evidence" value="ECO:0007669"/>
    <property type="project" value="UniProtKB-EC"/>
</dbReference>
<evidence type="ECO:0000256" key="5">
    <source>
        <dbReference type="SAM" id="SignalP"/>
    </source>
</evidence>
<keyword evidence="9" id="KW-1185">Reference proteome</keyword>
<dbReference type="RefSeq" id="WP_215232762.1">
    <property type="nucleotide sequence ID" value="NZ_CAJRAU010000002.1"/>
</dbReference>
<dbReference type="InterPro" id="IPR015943">
    <property type="entry name" value="WD40/YVTN_repeat-like_dom_sf"/>
</dbReference>
<dbReference type="InterPro" id="IPR004358">
    <property type="entry name" value="Sig_transdc_His_kin-like_C"/>
</dbReference>
<keyword evidence="5" id="KW-0732">Signal</keyword>
<evidence type="ECO:0000259" key="7">
    <source>
        <dbReference type="PROSITE" id="PS50110"/>
    </source>
</evidence>
<evidence type="ECO:0000256" key="2">
    <source>
        <dbReference type="ARBA" id="ARBA00012438"/>
    </source>
</evidence>
<feature type="chain" id="PRO_5045665947" description="histidine kinase" evidence="5">
    <location>
        <begin position="21"/>
        <end position="1408"/>
    </location>
</feature>
<dbReference type="InterPro" id="IPR011123">
    <property type="entry name" value="Y_Y_Y"/>
</dbReference>
<dbReference type="Pfam" id="PF00072">
    <property type="entry name" value="Response_reg"/>
    <property type="match status" value="2"/>
</dbReference>
<evidence type="ECO:0000256" key="1">
    <source>
        <dbReference type="ARBA" id="ARBA00000085"/>
    </source>
</evidence>
<dbReference type="InterPro" id="IPR003661">
    <property type="entry name" value="HisK_dim/P_dom"/>
</dbReference>
<evidence type="ECO:0000313" key="8">
    <source>
        <dbReference type="EMBL" id="CAG5068625.1"/>
    </source>
</evidence>
<dbReference type="InterPro" id="IPR001789">
    <property type="entry name" value="Sig_transdc_resp-reg_receiver"/>
</dbReference>
<evidence type="ECO:0000256" key="4">
    <source>
        <dbReference type="PROSITE-ProRule" id="PRU00169"/>
    </source>
</evidence>
<dbReference type="SUPFAM" id="SSF47384">
    <property type="entry name" value="Homodimeric domain of signal transducing histidine kinase"/>
    <property type="match status" value="1"/>
</dbReference>
<comment type="caution">
    <text evidence="8">The sequence shown here is derived from an EMBL/GenBank/DDBJ whole genome shotgun (WGS) entry which is preliminary data.</text>
</comment>
<name>A0ABN7R384_9BACT</name>
<dbReference type="Pfam" id="PF02518">
    <property type="entry name" value="HATPase_c"/>
    <property type="match status" value="1"/>
</dbReference>
<dbReference type="PRINTS" id="PR00344">
    <property type="entry name" value="BCTRLSENSOR"/>
</dbReference>
<feature type="signal peptide" evidence="5">
    <location>
        <begin position="1"/>
        <end position="20"/>
    </location>
</feature>
<dbReference type="PANTHER" id="PTHR43547">
    <property type="entry name" value="TWO-COMPONENT HISTIDINE KINASE"/>
    <property type="match status" value="1"/>
</dbReference>
<dbReference type="PROSITE" id="PS50110">
    <property type="entry name" value="RESPONSE_REGULATORY"/>
    <property type="match status" value="2"/>
</dbReference>
<dbReference type="InterPro" id="IPR036890">
    <property type="entry name" value="HATPase_C_sf"/>
</dbReference>
<dbReference type="Pfam" id="PF00512">
    <property type="entry name" value="HisKA"/>
    <property type="match status" value="1"/>
</dbReference>
<dbReference type="SMART" id="SM00388">
    <property type="entry name" value="HisKA"/>
    <property type="match status" value="1"/>
</dbReference>
<dbReference type="PANTHER" id="PTHR43547:SF2">
    <property type="entry name" value="HYBRID SIGNAL TRANSDUCTION HISTIDINE KINASE C"/>
    <property type="match status" value="1"/>
</dbReference>
<dbReference type="Gene3D" id="3.40.50.2300">
    <property type="match status" value="2"/>
</dbReference>
<dbReference type="CDD" id="cd00156">
    <property type="entry name" value="REC"/>
    <property type="match status" value="1"/>
</dbReference>
<gene>
    <name evidence="8" type="primary">rcsC_12</name>
    <name evidence="8" type="ORF">DYBT9623_01357</name>
</gene>
<keyword evidence="8" id="KW-0418">Kinase</keyword>
<dbReference type="Pfam" id="PF07494">
    <property type="entry name" value="Reg_prop"/>
    <property type="match status" value="10"/>
</dbReference>
<dbReference type="Gene3D" id="2.130.10.10">
    <property type="entry name" value="YVTN repeat-like/Quinoprotein amine dehydrogenase"/>
    <property type="match status" value="2"/>
</dbReference>
<dbReference type="Gene3D" id="3.30.565.10">
    <property type="entry name" value="Histidine kinase-like ATPase, C-terminal domain"/>
    <property type="match status" value="1"/>
</dbReference>
<dbReference type="SMART" id="SM00387">
    <property type="entry name" value="HATPase_c"/>
    <property type="match status" value="1"/>
</dbReference>
<dbReference type="Proteomes" id="UP000679725">
    <property type="component" value="Unassembled WGS sequence"/>
</dbReference>
<comment type="catalytic activity">
    <reaction evidence="1">
        <text>ATP + protein L-histidine = ADP + protein N-phospho-L-histidine.</text>
        <dbReference type="EC" id="2.7.13.3"/>
    </reaction>
</comment>
<dbReference type="InterPro" id="IPR003594">
    <property type="entry name" value="HATPase_dom"/>
</dbReference>
<dbReference type="Pfam" id="PF07495">
    <property type="entry name" value="Y_Y_Y"/>
    <property type="match status" value="1"/>
</dbReference>
<dbReference type="CDD" id="cd00082">
    <property type="entry name" value="HisKA"/>
    <property type="match status" value="1"/>
</dbReference>
<dbReference type="InterPro" id="IPR013783">
    <property type="entry name" value="Ig-like_fold"/>
</dbReference>
<evidence type="ECO:0000313" key="9">
    <source>
        <dbReference type="Proteomes" id="UP000679725"/>
    </source>
</evidence>
<feature type="domain" description="Response regulatory" evidence="7">
    <location>
        <begin position="1280"/>
        <end position="1395"/>
    </location>
</feature>
<dbReference type="PROSITE" id="PS50109">
    <property type="entry name" value="HIS_KIN"/>
    <property type="match status" value="1"/>
</dbReference>
<dbReference type="InterPro" id="IPR011006">
    <property type="entry name" value="CheY-like_superfamily"/>
</dbReference>
<dbReference type="SMART" id="SM00448">
    <property type="entry name" value="REC"/>
    <property type="match status" value="2"/>
</dbReference>
<accession>A0ABN7R384</accession>
<dbReference type="EMBL" id="CAJRAU010000002">
    <property type="protein sequence ID" value="CAG5068625.1"/>
    <property type="molecule type" value="Genomic_DNA"/>
</dbReference>
<protein>
    <recommendedName>
        <fullName evidence="2">histidine kinase</fullName>
        <ecNumber evidence="2">2.7.13.3</ecNumber>
    </recommendedName>
</protein>
<dbReference type="InterPro" id="IPR005467">
    <property type="entry name" value="His_kinase_dom"/>
</dbReference>
<dbReference type="CDD" id="cd16922">
    <property type="entry name" value="HATPase_EvgS-ArcB-TorS-like"/>
    <property type="match status" value="1"/>
</dbReference>
<dbReference type="Gene3D" id="1.10.287.130">
    <property type="match status" value="1"/>
</dbReference>
<keyword evidence="8" id="KW-0808">Transferase</keyword>
<dbReference type="InterPro" id="IPR011110">
    <property type="entry name" value="Reg_prop"/>
</dbReference>
<dbReference type="Gene3D" id="2.60.40.10">
    <property type="entry name" value="Immunoglobulins"/>
    <property type="match status" value="1"/>
</dbReference>
<feature type="domain" description="Histidine kinase" evidence="6">
    <location>
        <begin position="896"/>
        <end position="1118"/>
    </location>
</feature>
<dbReference type="CDD" id="cd17546">
    <property type="entry name" value="REC_hyHK_CKI1_RcsC-like"/>
    <property type="match status" value="1"/>
</dbReference>
<evidence type="ECO:0000256" key="3">
    <source>
        <dbReference type="ARBA" id="ARBA00022553"/>
    </source>
</evidence>
<dbReference type="InterPro" id="IPR036097">
    <property type="entry name" value="HisK_dim/P_sf"/>
</dbReference>
<proteinExistence type="predicted"/>
<dbReference type="SUPFAM" id="SSF55874">
    <property type="entry name" value="ATPase domain of HSP90 chaperone/DNA topoisomerase II/histidine kinase"/>
    <property type="match status" value="1"/>
</dbReference>